<reference evidence="1 2" key="1">
    <citation type="submission" date="2013-12" db="EMBL/GenBank/DDBJ databases">
        <title>Complete Genomes of Pseudomonas monteilii SB3078 and SB3101, two Benzene, Toluene and Ethylbenzene Degrading Bacteria used for Bioaugmentation.</title>
        <authorList>
            <person name="Dueholm M.S."/>
            <person name="Albertsen M."/>
            <person name="D'Imperio S."/>
            <person name="Tale V.P."/>
            <person name="Lewis D."/>
            <person name="Nilsen P.H."/>
            <person name="Nielsen J.L."/>
        </authorList>
    </citation>
    <scope>NUCLEOTIDE SEQUENCE [LARGE SCALE GENOMIC DNA]</scope>
    <source>
        <strain evidence="1 2">SB3101</strain>
    </source>
</reference>
<sequence length="1026" mass="116483">MSPSIDSAKDLIVQRLAEIRANLALVGSFEPKAIVDLQQKPEITRDLLRGLARICDEVPSEKGIRWQLTPDSRRATLRELSDLKRLRKLARRSKAEPGDTLGAYLIKIASGKAFNIEAVSTYDLSYLYTAQQFLEHLPEGRILSTHVNRVFALREFKASLDIALPTGLFGREDELTRLHNYLLGGQNSDDVDEAGPLYLTGLGGTGKSALLAAYARRLLDEKVPVVWFDFDRAAFSQADTNLMTLEFSRQLGLFLPSLMEPLARFREQAREVVGQHYSSESYESSAYSTSSVWSIWHQEMAGHLPILEPIGLVLDTFEEVLLRGANEHRRLRNWLKSVQEEGALLGLRPIISGRVLPSDLKHQEWKFQHIALDDLSPESAYAMLHQLLLAAGIDAKEDLCRGMIEQWGSSPLFIRLLARFLSEKSAVQEAAELLVSGQFNGVPHALVRGFTYQRILNRLRTDDPDLRTLAHMGLILRRVNAKLINEVLAEPCKLPVFDSERADQLFKTLARQVWLVEETERSEVVRHRRDLRQVMLGLMESENLAVAQGIHLRAHVYYTVGADPYLTKAEQDLEADYHRLFISEMDLGLFALLSNPSRLVASLGEELEYVPLQRRAWLKRQVKYELNEEELNSLSTDGRVDYQSEQISQTLKSGGTTIPATDYGQLTGDLELRPEPLASDLPSFIALNFSTANLRIINRKRHNVVDDFFQMIAVGRTSKAYAVDFCETPIWRVALAALYTGESGELYTVIRDRISATQFIEWQRPIRDDQSIGLDVATAVRMLATLCGNKELHLHGYKRAQRTRQRTHSNDELKALLISLQRDSESYLGYPAPIATGLLCDLTPDFIRCVEGELSEFKVHDPNLSHLLTDIRGGGEPKLANFQRKVSSVGYVELHRRSMGRSGFKETFRPLYPELYPHIRGAIRGADFALLTFVREAESYVPVWPLELKRESFERSLKLDSDRWTATLIHFADRCGLLYPLLNHIAHLTQNNIAVVEARRLYEVYDQAVMGSESFEANRRGRWFEY</sequence>
<evidence type="ECO:0008006" key="3">
    <source>
        <dbReference type="Google" id="ProtNLM"/>
    </source>
</evidence>
<dbReference type="HOGENOM" id="CLU_283407_0_0_6"/>
<dbReference type="AlphaFoldDB" id="V9VAY1"/>
<dbReference type="SUPFAM" id="SSF52540">
    <property type="entry name" value="P-loop containing nucleoside triphosphate hydrolases"/>
    <property type="match status" value="1"/>
</dbReference>
<organism evidence="1 2">
    <name type="scientific">Pseudomonas monteilii SB3101</name>
    <dbReference type="NCBI Taxonomy" id="1435058"/>
    <lineage>
        <taxon>Bacteria</taxon>
        <taxon>Pseudomonadati</taxon>
        <taxon>Pseudomonadota</taxon>
        <taxon>Gammaproteobacteria</taxon>
        <taxon>Pseudomonadales</taxon>
        <taxon>Pseudomonadaceae</taxon>
        <taxon>Pseudomonas</taxon>
    </lineage>
</organism>
<dbReference type="EMBL" id="CP006979">
    <property type="protein sequence ID" value="AHC91060.1"/>
    <property type="molecule type" value="Genomic_DNA"/>
</dbReference>
<dbReference type="Proteomes" id="UP000018660">
    <property type="component" value="Chromosome"/>
</dbReference>
<gene>
    <name evidence="1" type="ORF">X970_09875</name>
</gene>
<dbReference type="KEGG" id="pmot:X970_09875"/>
<dbReference type="RefSeq" id="WP_024086897.1">
    <property type="nucleotide sequence ID" value="NC_023076.1"/>
</dbReference>
<protein>
    <recommendedName>
        <fullName evidence="3">Orc1-like AAA ATPase domain-containing protein</fullName>
    </recommendedName>
</protein>
<evidence type="ECO:0000313" key="2">
    <source>
        <dbReference type="Proteomes" id="UP000018660"/>
    </source>
</evidence>
<accession>V9VAY1</accession>
<proteinExistence type="predicted"/>
<dbReference type="PATRIC" id="fig|1435058.3.peg.1940"/>
<evidence type="ECO:0000313" key="1">
    <source>
        <dbReference type="EMBL" id="AHC91060.1"/>
    </source>
</evidence>
<dbReference type="InterPro" id="IPR027417">
    <property type="entry name" value="P-loop_NTPase"/>
</dbReference>
<name>V9VAY1_9PSED</name>
<dbReference type="Gene3D" id="3.40.50.300">
    <property type="entry name" value="P-loop containing nucleotide triphosphate hydrolases"/>
    <property type="match status" value="1"/>
</dbReference>